<evidence type="ECO:0000313" key="3">
    <source>
        <dbReference type="Proteomes" id="UP000199451"/>
    </source>
</evidence>
<feature type="region of interest" description="Disordered" evidence="1">
    <location>
        <begin position="31"/>
        <end position="65"/>
    </location>
</feature>
<dbReference type="AlphaFoldDB" id="A0A1G9PSI3"/>
<accession>A0A1G9PSI3</accession>
<sequence length="113" mass="12424">MNLRRLFTFAVVATLLFASLGGVGVVAAHENDNPDHPACEGDKYKISSEGSNKAGDKTSSKWWVKPPCTDEPRHLHNHIPDLKISIPESADKGYNCVGRINAPHFVDNDPECR</sequence>
<dbReference type="RefSeq" id="WP_089693772.1">
    <property type="nucleotide sequence ID" value="NZ_FNHL01000001.1"/>
</dbReference>
<name>A0A1G9PSI3_9EURY</name>
<gene>
    <name evidence="2" type="ORF">SAMN04487949_0514</name>
</gene>
<keyword evidence="3" id="KW-1185">Reference proteome</keyword>
<protein>
    <submittedName>
        <fullName evidence="2">Uncharacterized protein</fullName>
    </submittedName>
</protein>
<organism evidence="2 3">
    <name type="scientific">Halogranum gelatinilyticum</name>
    <dbReference type="NCBI Taxonomy" id="660521"/>
    <lineage>
        <taxon>Archaea</taxon>
        <taxon>Methanobacteriati</taxon>
        <taxon>Methanobacteriota</taxon>
        <taxon>Stenosarchaea group</taxon>
        <taxon>Halobacteria</taxon>
        <taxon>Halobacteriales</taxon>
        <taxon>Haloferacaceae</taxon>
    </lineage>
</organism>
<proteinExistence type="predicted"/>
<reference evidence="3" key="1">
    <citation type="submission" date="2016-10" db="EMBL/GenBank/DDBJ databases">
        <authorList>
            <person name="Varghese N."/>
            <person name="Submissions S."/>
        </authorList>
    </citation>
    <scope>NUCLEOTIDE SEQUENCE [LARGE SCALE GENOMIC DNA]</scope>
    <source>
        <strain evidence="3">CGMCC 1.10119</strain>
    </source>
</reference>
<evidence type="ECO:0000313" key="2">
    <source>
        <dbReference type="EMBL" id="SDM01730.1"/>
    </source>
</evidence>
<feature type="compositionally biased region" description="Basic and acidic residues" evidence="1">
    <location>
        <begin position="31"/>
        <end position="46"/>
    </location>
</feature>
<dbReference type="Proteomes" id="UP000199451">
    <property type="component" value="Unassembled WGS sequence"/>
</dbReference>
<evidence type="ECO:0000256" key="1">
    <source>
        <dbReference type="SAM" id="MobiDB-lite"/>
    </source>
</evidence>
<dbReference type="EMBL" id="FNHL01000001">
    <property type="protein sequence ID" value="SDM01730.1"/>
    <property type="molecule type" value="Genomic_DNA"/>
</dbReference>